<protein>
    <recommendedName>
        <fullName evidence="3">PPE domain-containing protein</fullName>
    </recommendedName>
</protein>
<evidence type="ECO:0000313" key="4">
    <source>
        <dbReference type="EMBL" id="MBB4681801.1"/>
    </source>
</evidence>
<dbReference type="SUPFAM" id="SSF140459">
    <property type="entry name" value="PE/PPE dimer-like"/>
    <property type="match status" value="1"/>
</dbReference>
<comment type="similarity">
    <text evidence="1">Belongs to the mycobacterial PPE family.</text>
</comment>
<dbReference type="Gene3D" id="1.20.1260.20">
    <property type="entry name" value="PPE superfamily"/>
    <property type="match status" value="1"/>
</dbReference>
<proteinExistence type="inferred from homology"/>
<reference evidence="4 5" key="1">
    <citation type="submission" date="2020-08" db="EMBL/GenBank/DDBJ databases">
        <title>Sequencing the genomes of 1000 actinobacteria strains.</title>
        <authorList>
            <person name="Klenk H.-P."/>
        </authorList>
    </citation>
    <scope>NUCLEOTIDE SEQUENCE [LARGE SCALE GENOMIC DNA]</scope>
    <source>
        <strain evidence="4 5">DSM 44230</strain>
    </source>
</reference>
<keyword evidence="5" id="KW-1185">Reference proteome</keyword>
<gene>
    <name evidence="4" type="ORF">HNR67_007919</name>
</gene>
<dbReference type="AlphaFoldDB" id="A0A7W7FWS4"/>
<dbReference type="Proteomes" id="UP000533598">
    <property type="component" value="Unassembled WGS sequence"/>
</dbReference>
<feature type="region of interest" description="Disordered" evidence="2">
    <location>
        <begin position="182"/>
        <end position="374"/>
    </location>
</feature>
<sequence length="401" mass="40453">MSSNQIGDYRFEGVPLPEKHGWMQGGKGPAELSRAQARLTRLGKALAEADDRLRRAAGKLGAEWDSEAGALAGAQMFRAASWAGNTSTAATTAQGRMQAQADAVSTVTSAVPAKPPVTYTFGDALMDGFTAPGKLFGLSNNMDREVEKQRAADDAANRALYTYKSSSQSHLALVQPLPEAPKLAGAATPEPPGPPPADPPIVPPGGRPRDPRRRDPSIRQRDPGQAGNQQQSGQPGPHDPLLPPQEPLPPGPRPNDQIDPSLFTPGQPPTSPGPIGGPNGPGGPGVPSGGPSGGVAGGVVGGFGPNDSGGGPGGSGGGTLGRGPGHTPGVGNQPGAVRPAPAPGAAGRPGAAGHGFTQPAAPAAGRGEDDVERVNEFWVKDDDLFADERRAAPPVLGEGPG</sequence>
<feature type="compositionally biased region" description="Pro residues" evidence="2">
    <location>
        <begin position="237"/>
        <end position="253"/>
    </location>
</feature>
<evidence type="ECO:0000256" key="2">
    <source>
        <dbReference type="SAM" id="MobiDB-lite"/>
    </source>
</evidence>
<comment type="caution">
    <text evidence="4">The sequence shown here is derived from an EMBL/GenBank/DDBJ whole genome shotgun (WGS) entry which is preliminary data.</text>
</comment>
<feature type="compositionally biased region" description="Low complexity" evidence="2">
    <location>
        <begin position="329"/>
        <end position="351"/>
    </location>
</feature>
<feature type="compositionally biased region" description="Pro residues" evidence="2">
    <location>
        <begin position="189"/>
        <end position="206"/>
    </location>
</feature>
<dbReference type="InterPro" id="IPR038332">
    <property type="entry name" value="PPE_sf"/>
</dbReference>
<evidence type="ECO:0000256" key="1">
    <source>
        <dbReference type="ARBA" id="ARBA00010652"/>
    </source>
</evidence>
<accession>A0A7W7FWS4</accession>
<dbReference type="InterPro" id="IPR000030">
    <property type="entry name" value="PPE_dom"/>
</dbReference>
<dbReference type="RefSeq" id="WP_185008651.1">
    <property type="nucleotide sequence ID" value="NZ_BAAAUI010000082.1"/>
</dbReference>
<evidence type="ECO:0000259" key="3">
    <source>
        <dbReference type="Pfam" id="PF00823"/>
    </source>
</evidence>
<feature type="domain" description="PPE" evidence="3">
    <location>
        <begin position="22"/>
        <end position="118"/>
    </location>
</feature>
<name>A0A7W7FWS4_9PSEU</name>
<dbReference type="EMBL" id="JACHMH010000001">
    <property type="protein sequence ID" value="MBB4681801.1"/>
    <property type="molecule type" value="Genomic_DNA"/>
</dbReference>
<dbReference type="Pfam" id="PF00823">
    <property type="entry name" value="PPE"/>
    <property type="match status" value="1"/>
</dbReference>
<organism evidence="4 5">
    <name type="scientific">Crossiella cryophila</name>
    <dbReference type="NCBI Taxonomy" id="43355"/>
    <lineage>
        <taxon>Bacteria</taxon>
        <taxon>Bacillati</taxon>
        <taxon>Actinomycetota</taxon>
        <taxon>Actinomycetes</taxon>
        <taxon>Pseudonocardiales</taxon>
        <taxon>Pseudonocardiaceae</taxon>
        <taxon>Crossiella</taxon>
    </lineage>
</organism>
<feature type="compositionally biased region" description="Gly residues" evidence="2">
    <location>
        <begin position="274"/>
        <end position="328"/>
    </location>
</feature>
<feature type="compositionally biased region" description="Basic and acidic residues" evidence="2">
    <location>
        <begin position="207"/>
        <end position="222"/>
    </location>
</feature>
<evidence type="ECO:0000313" key="5">
    <source>
        <dbReference type="Proteomes" id="UP000533598"/>
    </source>
</evidence>